<evidence type="ECO:0000313" key="1">
    <source>
        <dbReference type="EMBL" id="KAJ3548838.1"/>
    </source>
</evidence>
<dbReference type="Proteomes" id="UP001148662">
    <property type="component" value="Unassembled WGS sequence"/>
</dbReference>
<sequence length="1081" mass="121336">MQRKPGGRSAKFDSLKGAFLCLLYLNSNHRPRLAPPPLLSLSFSVKIASPSFCHCSLFSLRHLRSSLVFYCSLLSFCRVVTAILLVSPGPCNPVSHDCQVSQTPSRCNVRKVEGLVKMVVPIIGEVEVSLQPDGHFGLVDLLIHPQVLDEQTQYLWMVTIQRRPPSDDPRAFLWHVLTAADFQAADETAVPVVGTIANDARRRLELIHAETLEVISRSKPMFGSHSEYQWLCSALLFAYQRLDFPATFRDLIRQFACYRRVNVYLYAWLHYFNAIPTTNLYCVMPRLSLESYMGCFSTSPNVVQKLMAADIPVWFLRPTYSLGGAHIIKEFCDLTVLEVHFPVLDESISVLQAELSGRMHGVLTIGDAHLTWITCQSSSYLDLEQKVFLAVSPRGVSALSRRPARTLRPSSPTPQPVIAVPLSESDRQKFITYGHVCLSWVSQQWIKALKDVDKIRKIPDLDVTGYFIPEPWQLVHFDIPHRQKHFISNWLCVRPPWSAVLLHGGMNTIRPLKLAQWHEYLNLAGLPEGRTLGTSEPQAQTSTAPKCQGSNSTSSKCAQLLENVIVIFQNIFGTAALDVNSPAVWFNVDVATIDGEDWQKLCRQITWEISEVGFRCELAELDSKVVCSSTDPVFAGERAALIAKIFPSDRKLFLSKAFPSHPDGLNAPSYRQRAPYLDAFQQLPTSAATAQTAAGRSSLENLSPALLLSLIHKMQLENQVLCQEATKATTEQEQSANQAKAAKKNKNNAPRSDKPDSSSEKPDTVPVDNQIKKAAHIYGLMHAPWVVPASLGRPCPDINPYSPARFASQQSRADGVVAELFHVLPPELHEPFFKKCIGLQRATMVYDAKLEVWSIFEPLGPEIVKAIHNQEFYDLKIQYLLKGKVNSYRFCYPPVIFPKDHDSDMEYAFRSPVLTRIGATTTARKYGIKNTKVGFIAFVTQAARYLVSPDPKFTETGHVTGIPYFEDFQYLKELLMKSSMKKGKQGQWYQSLIAFWDQEVFGVIWGHVAINQHAPFDPVVEDFDLGCEEDWEAESGDEELNEHPAVQAGHQGVATAHKYIKIDDVGEKARMPALTWTKSRR</sequence>
<dbReference type="EMBL" id="JANHOG010000949">
    <property type="protein sequence ID" value="KAJ3548838.1"/>
    <property type="molecule type" value="Genomic_DNA"/>
</dbReference>
<organism evidence="1 2">
    <name type="scientific">Phlebia brevispora</name>
    <dbReference type="NCBI Taxonomy" id="194682"/>
    <lineage>
        <taxon>Eukaryota</taxon>
        <taxon>Fungi</taxon>
        <taxon>Dikarya</taxon>
        <taxon>Basidiomycota</taxon>
        <taxon>Agaricomycotina</taxon>
        <taxon>Agaricomycetes</taxon>
        <taxon>Polyporales</taxon>
        <taxon>Meruliaceae</taxon>
        <taxon>Phlebia</taxon>
    </lineage>
</organism>
<accession>A0ACC1SYD9</accession>
<reference evidence="1" key="1">
    <citation type="submission" date="2022-07" db="EMBL/GenBank/DDBJ databases">
        <title>Genome Sequence of Phlebia brevispora.</title>
        <authorList>
            <person name="Buettner E."/>
        </authorList>
    </citation>
    <scope>NUCLEOTIDE SEQUENCE</scope>
    <source>
        <strain evidence="1">MPL23</strain>
    </source>
</reference>
<evidence type="ECO:0000313" key="2">
    <source>
        <dbReference type="Proteomes" id="UP001148662"/>
    </source>
</evidence>
<comment type="caution">
    <text evidence="1">The sequence shown here is derived from an EMBL/GenBank/DDBJ whole genome shotgun (WGS) entry which is preliminary data.</text>
</comment>
<keyword evidence="2" id="KW-1185">Reference proteome</keyword>
<protein>
    <submittedName>
        <fullName evidence="1">Uncharacterized protein</fullName>
    </submittedName>
</protein>
<gene>
    <name evidence="1" type="ORF">NM688_g5246</name>
</gene>
<proteinExistence type="predicted"/>
<name>A0ACC1SYD9_9APHY</name>